<evidence type="ECO:0000313" key="2">
    <source>
        <dbReference type="Proteomes" id="UP000654345"/>
    </source>
</evidence>
<organism evidence="1 2">
    <name type="scientific">Ktedonobacter robiniae</name>
    <dbReference type="NCBI Taxonomy" id="2778365"/>
    <lineage>
        <taxon>Bacteria</taxon>
        <taxon>Bacillati</taxon>
        <taxon>Chloroflexota</taxon>
        <taxon>Ktedonobacteria</taxon>
        <taxon>Ktedonobacterales</taxon>
        <taxon>Ktedonobacteraceae</taxon>
        <taxon>Ktedonobacter</taxon>
    </lineage>
</organism>
<proteinExistence type="predicted"/>
<accession>A0ABQ3UQT9</accession>
<dbReference type="Proteomes" id="UP000654345">
    <property type="component" value="Unassembled WGS sequence"/>
</dbReference>
<sequence>MYGECGIVAAQPPLSCWKQQFSELHSYNTIPETTLLNARVYISWDEEGRGTTLLKHASTYHGAEKGNHSA</sequence>
<protein>
    <submittedName>
        <fullName evidence="1">Uncharacterized protein</fullName>
    </submittedName>
</protein>
<dbReference type="EMBL" id="BNJG01000001">
    <property type="protein sequence ID" value="GHO55146.1"/>
    <property type="molecule type" value="Genomic_DNA"/>
</dbReference>
<gene>
    <name evidence="1" type="ORF">KSB_36210</name>
</gene>
<evidence type="ECO:0000313" key="1">
    <source>
        <dbReference type="EMBL" id="GHO55146.1"/>
    </source>
</evidence>
<comment type="caution">
    <text evidence="1">The sequence shown here is derived from an EMBL/GenBank/DDBJ whole genome shotgun (WGS) entry which is preliminary data.</text>
</comment>
<keyword evidence="2" id="KW-1185">Reference proteome</keyword>
<reference evidence="1 2" key="1">
    <citation type="journal article" date="2021" name="Int. J. Syst. Evol. Microbiol.">
        <title>Reticulibacter mediterranei gen. nov., sp. nov., within the new family Reticulibacteraceae fam. nov., and Ktedonospora formicarum gen. nov., sp. nov., Ktedonobacter robiniae sp. nov., Dictyobacter formicarum sp. nov. and Dictyobacter arantiisoli sp. nov., belonging to the class Ktedonobacteria.</title>
        <authorList>
            <person name="Yabe S."/>
            <person name="Zheng Y."/>
            <person name="Wang C.M."/>
            <person name="Sakai Y."/>
            <person name="Abe K."/>
            <person name="Yokota A."/>
            <person name="Donadio S."/>
            <person name="Cavaletti L."/>
            <person name="Monciardini P."/>
        </authorList>
    </citation>
    <scope>NUCLEOTIDE SEQUENCE [LARGE SCALE GENOMIC DNA]</scope>
    <source>
        <strain evidence="1 2">SOSP1-30</strain>
    </source>
</reference>
<name>A0ABQ3UQT9_9CHLR</name>